<proteinExistence type="predicted"/>
<reference evidence="1 2" key="1">
    <citation type="journal article" date="2012" name="Nat. Biotechnol.">
        <title>Draft genome sequence of pigeonpea (Cajanus cajan), an orphan legume crop of resource-poor farmers.</title>
        <authorList>
            <person name="Varshney R.K."/>
            <person name="Chen W."/>
            <person name="Li Y."/>
            <person name="Bharti A.K."/>
            <person name="Saxena R.K."/>
            <person name="Schlueter J.A."/>
            <person name="Donoghue M.T."/>
            <person name="Azam S."/>
            <person name="Fan G."/>
            <person name="Whaley A.M."/>
            <person name="Farmer A.D."/>
            <person name="Sheridan J."/>
            <person name="Iwata A."/>
            <person name="Tuteja R."/>
            <person name="Penmetsa R.V."/>
            <person name="Wu W."/>
            <person name="Upadhyaya H.D."/>
            <person name="Yang S.P."/>
            <person name="Shah T."/>
            <person name="Saxena K.B."/>
            <person name="Michael T."/>
            <person name="McCombie W.R."/>
            <person name="Yang B."/>
            <person name="Zhang G."/>
            <person name="Yang H."/>
            <person name="Wang J."/>
            <person name="Spillane C."/>
            <person name="Cook D.R."/>
            <person name="May G.D."/>
            <person name="Xu X."/>
            <person name="Jackson S.A."/>
        </authorList>
    </citation>
    <scope>NUCLEOTIDE SEQUENCE [LARGE SCALE GENOMIC DNA]</scope>
    <source>
        <strain evidence="2">cv. Asha</strain>
    </source>
</reference>
<feature type="non-terminal residue" evidence="1">
    <location>
        <position position="1"/>
    </location>
</feature>
<accession>A0A151SVX5</accession>
<gene>
    <name evidence="1" type="ORF">KK1_014370</name>
</gene>
<dbReference type="EMBL" id="CM003612">
    <property type="protein sequence ID" value="KYP58947.1"/>
    <property type="molecule type" value="Genomic_DNA"/>
</dbReference>
<keyword evidence="2" id="KW-1185">Reference proteome</keyword>
<evidence type="ECO:0000313" key="1">
    <source>
        <dbReference type="EMBL" id="KYP58947.1"/>
    </source>
</evidence>
<dbReference type="AlphaFoldDB" id="A0A151SVX5"/>
<dbReference type="Gramene" id="C.cajan_13948.t">
    <property type="protein sequence ID" value="C.cajan_13948.t.cds1"/>
    <property type="gene ID" value="C.cajan_13948"/>
</dbReference>
<sequence>NPPPNSKGHHLNLFAPSDIKPFIVQKPLRLKRQGILPNLRVQPHLRHHEIHRRLLRHQVIIQNNILRHRMRQHKVARWVAPQPFQNHSFEITQFMQLFFFHFPFLSFTHHLFNLLQHPLLHVRVLDQIRHDPLQRSGSGVRTPVEKLTTQRHDFLFTQLALLLGQLQIQQRVNVGNDVVVVV</sequence>
<name>A0A151SVX5_CAJCA</name>
<evidence type="ECO:0000313" key="2">
    <source>
        <dbReference type="Proteomes" id="UP000075243"/>
    </source>
</evidence>
<dbReference type="Proteomes" id="UP000075243">
    <property type="component" value="Chromosome 10"/>
</dbReference>
<protein>
    <submittedName>
        <fullName evidence="1">Uncharacterized protein</fullName>
    </submittedName>
</protein>
<organism evidence="1 2">
    <name type="scientific">Cajanus cajan</name>
    <name type="common">Pigeon pea</name>
    <name type="synonym">Cajanus indicus</name>
    <dbReference type="NCBI Taxonomy" id="3821"/>
    <lineage>
        <taxon>Eukaryota</taxon>
        <taxon>Viridiplantae</taxon>
        <taxon>Streptophyta</taxon>
        <taxon>Embryophyta</taxon>
        <taxon>Tracheophyta</taxon>
        <taxon>Spermatophyta</taxon>
        <taxon>Magnoliopsida</taxon>
        <taxon>eudicotyledons</taxon>
        <taxon>Gunneridae</taxon>
        <taxon>Pentapetalae</taxon>
        <taxon>rosids</taxon>
        <taxon>fabids</taxon>
        <taxon>Fabales</taxon>
        <taxon>Fabaceae</taxon>
        <taxon>Papilionoideae</taxon>
        <taxon>50 kb inversion clade</taxon>
        <taxon>NPAAA clade</taxon>
        <taxon>indigoferoid/millettioid clade</taxon>
        <taxon>Phaseoleae</taxon>
        <taxon>Cajanus</taxon>
    </lineage>
</organism>